<dbReference type="EMBL" id="CAJNNV010033377">
    <property type="protein sequence ID" value="CAE8643493.1"/>
    <property type="molecule type" value="Genomic_DNA"/>
</dbReference>
<feature type="domain" description="RRM" evidence="4">
    <location>
        <begin position="127"/>
        <end position="207"/>
    </location>
</feature>
<dbReference type="SUPFAM" id="SSF54928">
    <property type="entry name" value="RNA-binding domain, RBD"/>
    <property type="match status" value="1"/>
</dbReference>
<evidence type="ECO:0000256" key="2">
    <source>
        <dbReference type="PROSITE-ProRule" id="PRU00176"/>
    </source>
</evidence>
<dbReference type="InterPro" id="IPR012677">
    <property type="entry name" value="Nucleotide-bd_a/b_plait_sf"/>
</dbReference>
<dbReference type="PANTHER" id="PTHR48025">
    <property type="entry name" value="OS02G0815200 PROTEIN"/>
    <property type="match status" value="1"/>
</dbReference>
<feature type="domain" description="RRM" evidence="4">
    <location>
        <begin position="15"/>
        <end position="95"/>
    </location>
</feature>
<dbReference type="SMART" id="SM00360">
    <property type="entry name" value="RRM"/>
    <property type="match status" value="2"/>
</dbReference>
<dbReference type="InterPro" id="IPR000504">
    <property type="entry name" value="RRM_dom"/>
</dbReference>
<dbReference type="OMA" id="HVDIFTV"/>
<protein>
    <recommendedName>
        <fullName evidence="4">RRM domain-containing protein</fullName>
    </recommendedName>
</protein>
<feature type="compositionally biased region" description="Basic and acidic residues" evidence="3">
    <location>
        <begin position="208"/>
        <end position="227"/>
    </location>
</feature>
<dbReference type="CDD" id="cd00590">
    <property type="entry name" value="RRM_SF"/>
    <property type="match status" value="2"/>
</dbReference>
<reference evidence="5" key="1">
    <citation type="submission" date="2021-02" db="EMBL/GenBank/DDBJ databases">
        <authorList>
            <person name="Dougan E. K."/>
            <person name="Rhodes N."/>
            <person name="Thang M."/>
            <person name="Chan C."/>
        </authorList>
    </citation>
    <scope>NUCLEOTIDE SEQUENCE</scope>
</reference>
<feature type="region of interest" description="Disordered" evidence="3">
    <location>
        <begin position="207"/>
        <end position="227"/>
    </location>
</feature>
<accession>A0A813I0I3</accession>
<sequence length="227" mass="24761">MTESPAEAKVLEEPSMVYVGNLPWSLKWQDLKEHMKSAGEVEFCKIMTQDGSDWGRSRGVGYVRYATEDAAKQAVASLNQSEVGERKITVDLWTGAKPRTGPSMWGGWGGWGGGGGRTTKVHGEQAHMVYVGNLPYKLQFKELKEHMASAGTVEFVKILTQDGTEWSRSKGIACVRYASAEEAEKAVATLAGTALMERDITVDNLAPKVDKWTSRGGKGDSKEESKG</sequence>
<dbReference type="Proteomes" id="UP000654075">
    <property type="component" value="Unassembled WGS sequence"/>
</dbReference>
<gene>
    <name evidence="5" type="ORF">PGLA1383_LOCUS57820</name>
</gene>
<dbReference type="GO" id="GO:0003729">
    <property type="term" value="F:mRNA binding"/>
    <property type="evidence" value="ECO:0007669"/>
    <property type="project" value="TreeGrafter"/>
</dbReference>
<dbReference type="PANTHER" id="PTHR48025:SF1">
    <property type="entry name" value="RRM DOMAIN-CONTAINING PROTEIN"/>
    <property type="match status" value="1"/>
</dbReference>
<comment type="caution">
    <text evidence="5">The sequence shown here is derived from an EMBL/GenBank/DDBJ whole genome shotgun (WGS) entry which is preliminary data.</text>
</comment>
<organism evidence="5 6">
    <name type="scientific">Polarella glacialis</name>
    <name type="common">Dinoflagellate</name>
    <dbReference type="NCBI Taxonomy" id="89957"/>
    <lineage>
        <taxon>Eukaryota</taxon>
        <taxon>Sar</taxon>
        <taxon>Alveolata</taxon>
        <taxon>Dinophyceae</taxon>
        <taxon>Suessiales</taxon>
        <taxon>Suessiaceae</taxon>
        <taxon>Polarella</taxon>
    </lineage>
</organism>
<dbReference type="Gene3D" id="3.30.70.330">
    <property type="match status" value="2"/>
</dbReference>
<keyword evidence="6" id="KW-1185">Reference proteome</keyword>
<evidence type="ECO:0000256" key="1">
    <source>
        <dbReference type="ARBA" id="ARBA00022884"/>
    </source>
</evidence>
<dbReference type="AlphaFoldDB" id="A0A813I0I3"/>
<dbReference type="Pfam" id="PF00076">
    <property type="entry name" value="RRM_1"/>
    <property type="match status" value="2"/>
</dbReference>
<dbReference type="InterPro" id="IPR050502">
    <property type="entry name" value="Euk_RNA-bind_prot"/>
</dbReference>
<dbReference type="OrthoDB" id="272703at2759"/>
<proteinExistence type="predicted"/>
<evidence type="ECO:0000256" key="3">
    <source>
        <dbReference type="SAM" id="MobiDB-lite"/>
    </source>
</evidence>
<evidence type="ECO:0000313" key="5">
    <source>
        <dbReference type="EMBL" id="CAE8643493.1"/>
    </source>
</evidence>
<dbReference type="PROSITE" id="PS50102">
    <property type="entry name" value="RRM"/>
    <property type="match status" value="2"/>
</dbReference>
<evidence type="ECO:0000259" key="4">
    <source>
        <dbReference type="PROSITE" id="PS50102"/>
    </source>
</evidence>
<dbReference type="InterPro" id="IPR035979">
    <property type="entry name" value="RBD_domain_sf"/>
</dbReference>
<evidence type="ECO:0000313" key="6">
    <source>
        <dbReference type="Proteomes" id="UP000654075"/>
    </source>
</evidence>
<keyword evidence="1 2" id="KW-0694">RNA-binding</keyword>
<name>A0A813I0I3_POLGL</name>